<evidence type="ECO:0000313" key="7">
    <source>
        <dbReference type="Proteomes" id="UP000028534"/>
    </source>
</evidence>
<feature type="region of interest" description="Disordered" evidence="3">
    <location>
        <begin position="636"/>
        <end position="657"/>
    </location>
</feature>
<feature type="coiled-coil region" evidence="2">
    <location>
        <begin position="723"/>
        <end position="750"/>
    </location>
</feature>
<evidence type="ECO:0000313" key="6">
    <source>
        <dbReference type="EMBL" id="KEZ13534.1"/>
    </source>
</evidence>
<dbReference type="AlphaFoldDB" id="A0A084E6E2"/>
<keyword evidence="1" id="KW-1188">Viral release from host cell</keyword>
<feature type="transmembrane region" description="Helical" evidence="4">
    <location>
        <begin position="471"/>
        <end position="491"/>
    </location>
</feature>
<keyword evidence="4" id="KW-0812">Transmembrane</keyword>
<feature type="transmembrane region" description="Helical" evidence="4">
    <location>
        <begin position="394"/>
        <end position="415"/>
    </location>
</feature>
<proteinExistence type="predicted"/>
<dbReference type="NCBIfam" id="TIGR01760">
    <property type="entry name" value="tape_meas_TP901"/>
    <property type="match status" value="1"/>
</dbReference>
<keyword evidence="4" id="KW-1133">Transmembrane helix</keyword>
<evidence type="ECO:0000256" key="2">
    <source>
        <dbReference type="SAM" id="Coils"/>
    </source>
</evidence>
<dbReference type="PATRIC" id="fig|13690.10.peg.5157"/>
<dbReference type="PANTHER" id="PTHR37813:SF1">
    <property type="entry name" value="FELS-2 PROPHAGE PROTEIN"/>
    <property type="match status" value="1"/>
</dbReference>
<dbReference type="Pfam" id="PF10145">
    <property type="entry name" value="PhageMin_Tail"/>
    <property type="match status" value="1"/>
</dbReference>
<evidence type="ECO:0000256" key="3">
    <source>
        <dbReference type="SAM" id="MobiDB-lite"/>
    </source>
</evidence>
<feature type="domain" description="Phage tail tape measure protein" evidence="5">
    <location>
        <begin position="103"/>
        <end position="302"/>
    </location>
</feature>
<name>A0A084E6E2_SPHYA</name>
<evidence type="ECO:0000256" key="1">
    <source>
        <dbReference type="ARBA" id="ARBA00022612"/>
    </source>
</evidence>
<keyword evidence="2" id="KW-0175">Coiled coil</keyword>
<feature type="compositionally biased region" description="Basic and acidic residues" evidence="3">
    <location>
        <begin position="836"/>
        <end position="858"/>
    </location>
</feature>
<feature type="region of interest" description="Disordered" evidence="3">
    <location>
        <begin position="836"/>
        <end position="863"/>
    </location>
</feature>
<feature type="transmembrane region" description="Helical" evidence="4">
    <location>
        <begin position="422"/>
        <end position="440"/>
    </location>
</feature>
<dbReference type="RefSeq" id="WP_037522818.1">
    <property type="nucleotide sequence ID" value="NZ_JGVR01000058.1"/>
</dbReference>
<gene>
    <name evidence="6" type="ORF">CP98_04989</name>
</gene>
<sequence length="1060" mass="112253">MSDDLKIGGMHGELGLDVRGWFDGFEDAREVLADFAKEVMSQFKELEGNIRNAAIGMTATISASFAGMTVVTKRGAGAFEKSMNNVHAALRGISGDQLEALSQAARKLGPEVGRGAKEAADGIETLALAGMSARDILGGGLEQTLRLAAANAAELGSSAALVTDVMAQFNKSTSDLEAVVNQVTGSLDASKLGFNDFKDAIAQGGGVAGAAGVSFEDFNTALAGTAALFGSGSDAGTSFKTFITTLTPKSKEAAAMMEKLGLDFYDATGKMKGLAEISDMLREKLGNLSDRSRTNVLNEIFGADAMRTAIGLMRLGGDAFDDLQRSIGETDAGEKLAIQLKGVEESSNRLSDAFNELKIAMGETGILAVFTSVQNALTGITRWFAELPLAVRQVIVAIWGLTAAVGPMILALMGIGKILAPIILLRGGFGLFGAVLAGLINPIGTMVALLGRLAIALSGVSVALRTVGLAMTVWAGWIGLVVTALTLLVLWSTRTVTANSAARQAADRASAAYEKQQAATLQLVSATGAARKALIDKMKADRAAELQAMATAKADVIAARAALERAKTNLSKSKSEVKMSARGDLISPKVAPGIKAVDQAEADLLSRAKTLETIAKTVEGYSRSINTPEFGTVDLDLGDDDKKKTKGAKGPSAQDLANRREQMALEQQMAVARARDDKDEMRRLQDKLDIFQRQRDYEDAGLSASAAKLAAEKDIAEIKAAEAEYHAREVARAENALDQQLAEIRGDEQMSRLASDRAYLEERTAFWQDKGLTLLQAQRRAAEDLVQVDIARADAAARLAKYQALDREAELSRLRNDSGEQQRAATRAAELQRRTEQYYRDGEGKVGEDEARDRASRELDEEELARQQGQWREVFRGGIRAAMDGDLGSFAKNWWKDHVAKGMEEALNSLSDVLFNLFKQALGQGSAGAGSGGGLLGSILSGVTTVFGGKVNTGSSDIVLNNNAVSSAFAGLPGFATGGSFEVGGKPGIDTNLVQFWGTAGETVNIRRGNDDNQGDVHISQSISFSGGLDLATKTEAARFAEAARQAAIKGVMEANRRRA</sequence>
<dbReference type="PANTHER" id="PTHR37813">
    <property type="entry name" value="FELS-2 PROPHAGE PROTEIN"/>
    <property type="match status" value="1"/>
</dbReference>
<comment type="caution">
    <text evidence="6">The sequence shown here is derived from an EMBL/GenBank/DDBJ whole genome shotgun (WGS) entry which is preliminary data.</text>
</comment>
<dbReference type="eggNOG" id="COG5283">
    <property type="taxonomic scope" value="Bacteria"/>
</dbReference>
<evidence type="ECO:0000259" key="5">
    <source>
        <dbReference type="Pfam" id="PF10145"/>
    </source>
</evidence>
<keyword evidence="4" id="KW-0472">Membrane</keyword>
<dbReference type="InterPro" id="IPR010090">
    <property type="entry name" value="Phage_tape_meas"/>
</dbReference>
<organism evidence="6 7">
    <name type="scientific">Sphingobium yanoikuyae</name>
    <name type="common">Sphingomonas yanoikuyae</name>
    <dbReference type="NCBI Taxonomy" id="13690"/>
    <lineage>
        <taxon>Bacteria</taxon>
        <taxon>Pseudomonadati</taxon>
        <taxon>Pseudomonadota</taxon>
        <taxon>Alphaproteobacteria</taxon>
        <taxon>Sphingomonadales</taxon>
        <taxon>Sphingomonadaceae</taxon>
        <taxon>Sphingobium</taxon>
    </lineage>
</organism>
<dbReference type="EMBL" id="JGVR01000058">
    <property type="protein sequence ID" value="KEZ13534.1"/>
    <property type="molecule type" value="Genomic_DNA"/>
</dbReference>
<reference evidence="6 7" key="1">
    <citation type="submission" date="2014-03" db="EMBL/GenBank/DDBJ databases">
        <title>Genome sequence of Sphingobium yanoikuyae B1.</title>
        <authorList>
            <person name="Gan H.M."/>
            <person name="Gan H.Y."/>
            <person name="Savka M.A."/>
        </authorList>
    </citation>
    <scope>NUCLEOTIDE SEQUENCE [LARGE SCALE GENOMIC DNA]</scope>
    <source>
        <strain evidence="6 7">B1</strain>
    </source>
</reference>
<dbReference type="Proteomes" id="UP000028534">
    <property type="component" value="Unassembled WGS sequence"/>
</dbReference>
<protein>
    <submittedName>
        <fullName evidence="6">Phage tail tape measure protein, TP901 family, core region</fullName>
    </submittedName>
</protein>
<accession>A0A084E6E2</accession>
<evidence type="ECO:0000256" key="4">
    <source>
        <dbReference type="SAM" id="Phobius"/>
    </source>
</evidence>